<dbReference type="SUPFAM" id="SSF56672">
    <property type="entry name" value="DNA/RNA polymerases"/>
    <property type="match status" value="1"/>
</dbReference>
<dbReference type="AlphaFoldDB" id="A0A9P0ZXL4"/>
<dbReference type="CDD" id="cd01650">
    <property type="entry name" value="RT_nLTR_like"/>
    <property type="match status" value="1"/>
</dbReference>
<feature type="domain" description="Reverse transcriptase" evidence="1">
    <location>
        <begin position="93"/>
        <end position="371"/>
    </location>
</feature>
<organism evidence="2 3">
    <name type="scientific">Cuscuta europaea</name>
    <name type="common">European dodder</name>
    <dbReference type="NCBI Taxonomy" id="41803"/>
    <lineage>
        <taxon>Eukaryota</taxon>
        <taxon>Viridiplantae</taxon>
        <taxon>Streptophyta</taxon>
        <taxon>Embryophyta</taxon>
        <taxon>Tracheophyta</taxon>
        <taxon>Spermatophyta</taxon>
        <taxon>Magnoliopsida</taxon>
        <taxon>eudicotyledons</taxon>
        <taxon>Gunneridae</taxon>
        <taxon>Pentapetalae</taxon>
        <taxon>asterids</taxon>
        <taxon>lamiids</taxon>
        <taxon>Solanales</taxon>
        <taxon>Convolvulaceae</taxon>
        <taxon>Cuscuteae</taxon>
        <taxon>Cuscuta</taxon>
        <taxon>Cuscuta subgen. Cuscuta</taxon>
    </lineage>
</organism>
<gene>
    <name evidence="2" type="ORF">CEURO_LOCUS20396</name>
</gene>
<dbReference type="InterPro" id="IPR043502">
    <property type="entry name" value="DNA/RNA_pol_sf"/>
</dbReference>
<comment type="caution">
    <text evidence="2">The sequence shown here is derived from an EMBL/GenBank/DDBJ whole genome shotgun (WGS) entry which is preliminary data.</text>
</comment>
<dbReference type="InterPro" id="IPR000477">
    <property type="entry name" value="RT_dom"/>
</dbReference>
<name>A0A9P0ZXL4_CUSEU</name>
<protein>
    <recommendedName>
        <fullName evidence="1">Reverse transcriptase domain-containing protein</fullName>
    </recommendedName>
</protein>
<dbReference type="Pfam" id="PF00078">
    <property type="entry name" value="RVT_1"/>
    <property type="match status" value="1"/>
</dbReference>
<dbReference type="EMBL" id="CAMAPE010000065">
    <property type="protein sequence ID" value="CAH9114501.1"/>
    <property type="molecule type" value="Genomic_DNA"/>
</dbReference>
<dbReference type="PANTHER" id="PTHR33116:SF84">
    <property type="entry name" value="RNA-DIRECTED DNA POLYMERASE"/>
    <property type="match status" value="1"/>
</dbReference>
<sequence length="625" mass="70580">MDQVAKAFIAFFKNLFGTEVPSFDFDTNIMASGKTIDQSAFDNLIRPVSDLEIKEALFDIGNEKAPGPDGYSSAFFKSNWGKVGEDVCAAVKEFFESGNMLKQVNHTIVALIPKTSHSPSVSDFRPISCTNVTYKIITKILASRLGPCLSSVVDPSQGAFVDGRQMTDNIFLAQELVRGYTRKRVSPRCMIKVDIRKAYDTISWTFLKKVLKGIGLPNIFVNWIMECVTTSSFSISINGNLHGWFEGKRGLRQGDPMSPMLFVLCLEYLSRMLAIRTSNPNFNYHPLCSKLKISHLAYADDLMLFSKGELKSIKILVDALNDFGRVSGLLVNQDKSNIFVGGNIAQKLPSILQLVDFQQGSFPVRYLGIPLAPLKISVAQFSPLIDTVTYYFNAWNTKSLSYAGKVELIKSVVQGVQSFWLGIFPVPKTILDRIVSLCRFFLWGGKHAKVAWEDVCLPKEEGGLGIRDTNVWNNALLSRTLWNIHEKQDTLWVRWVNGVYLHGRDVWTFVPHNRDSQLMKRIALIRDSMVSKYPSIPETIINLGKMAHNGKLSSSKVYDLLRMKGTTHAWMAFIWKAYIPPKFSFIMWLAYRNRLPTYDNMVYLDIVNVCPFCKGGPETVPHLFF</sequence>
<accession>A0A9P0ZXL4</accession>
<evidence type="ECO:0000259" key="1">
    <source>
        <dbReference type="PROSITE" id="PS50878"/>
    </source>
</evidence>
<evidence type="ECO:0000313" key="3">
    <source>
        <dbReference type="Proteomes" id="UP001152484"/>
    </source>
</evidence>
<dbReference type="InterPro" id="IPR026960">
    <property type="entry name" value="RVT-Znf"/>
</dbReference>
<dbReference type="Pfam" id="PF13966">
    <property type="entry name" value="zf-RVT"/>
    <property type="match status" value="1"/>
</dbReference>
<dbReference type="PANTHER" id="PTHR33116">
    <property type="entry name" value="REVERSE TRANSCRIPTASE ZINC-BINDING DOMAIN-CONTAINING PROTEIN-RELATED-RELATED"/>
    <property type="match status" value="1"/>
</dbReference>
<dbReference type="PROSITE" id="PS50878">
    <property type="entry name" value="RT_POL"/>
    <property type="match status" value="1"/>
</dbReference>
<dbReference type="OrthoDB" id="1747049at2759"/>
<keyword evidence="3" id="KW-1185">Reference proteome</keyword>
<proteinExistence type="predicted"/>
<dbReference type="Proteomes" id="UP001152484">
    <property type="component" value="Unassembled WGS sequence"/>
</dbReference>
<reference evidence="2" key="1">
    <citation type="submission" date="2022-07" db="EMBL/GenBank/DDBJ databases">
        <authorList>
            <person name="Macas J."/>
            <person name="Novak P."/>
            <person name="Neumann P."/>
        </authorList>
    </citation>
    <scope>NUCLEOTIDE SEQUENCE</scope>
</reference>
<evidence type="ECO:0000313" key="2">
    <source>
        <dbReference type="EMBL" id="CAH9114501.1"/>
    </source>
</evidence>